<feature type="domain" description="Glutamine amidotransferase" evidence="10">
    <location>
        <begin position="1760"/>
        <end position="1984"/>
    </location>
</feature>
<evidence type="ECO:0000259" key="11">
    <source>
        <dbReference type="Pfam" id="PF00425"/>
    </source>
</evidence>
<feature type="domain" description="Trs120/TRAPPC9 fourth Ig-like" evidence="17">
    <location>
        <begin position="1201"/>
        <end position="1331"/>
    </location>
</feature>
<gene>
    <name evidence="18" type="ORF">MHUMG1_04034</name>
</gene>
<dbReference type="InterPro" id="IPR017926">
    <property type="entry name" value="GATASE"/>
</dbReference>
<reference evidence="18 19" key="1">
    <citation type="submission" date="2020-07" db="EMBL/GenBank/DDBJ databases">
        <title>Metarhizium humberi genome.</title>
        <authorList>
            <person name="Lysoe E."/>
        </authorList>
    </citation>
    <scope>NUCLEOTIDE SEQUENCE [LARGE SCALE GENOMIC DNA]</scope>
    <source>
        <strain evidence="18 19">ESALQ1638</strain>
    </source>
</reference>
<dbReference type="InterPro" id="IPR058565">
    <property type="entry name" value="Ig_TRAPPC9_Trs120_1st"/>
</dbReference>
<dbReference type="PROSITE" id="PS51147">
    <property type="entry name" value="PFTA"/>
    <property type="match status" value="4"/>
</dbReference>
<dbReference type="CDD" id="cd01743">
    <property type="entry name" value="GATase1_Anthranilate_Synthase"/>
    <property type="match status" value="1"/>
</dbReference>
<evidence type="ECO:0000313" key="19">
    <source>
        <dbReference type="Proteomes" id="UP000764110"/>
    </source>
</evidence>
<dbReference type="PROSITE" id="PS51273">
    <property type="entry name" value="GATASE_TYPE_1"/>
    <property type="match status" value="1"/>
</dbReference>
<feature type="domain" description="Trs120/TRAPPC9 N-terminal" evidence="13">
    <location>
        <begin position="1"/>
        <end position="352"/>
    </location>
</feature>
<comment type="caution">
    <text evidence="18">The sequence shown here is derived from an EMBL/GenBank/DDBJ whole genome shotgun (WGS) entry which is preliminary data.</text>
</comment>
<dbReference type="NCBIfam" id="TIGR01823">
    <property type="entry name" value="PabB-fungal"/>
    <property type="match status" value="1"/>
</dbReference>
<evidence type="ECO:0000313" key="18">
    <source>
        <dbReference type="EMBL" id="KAH0598730.1"/>
    </source>
</evidence>
<evidence type="ECO:0000259" key="16">
    <source>
        <dbReference type="Pfam" id="PF26282"/>
    </source>
</evidence>
<dbReference type="Proteomes" id="UP000764110">
    <property type="component" value="Unassembled WGS sequence"/>
</dbReference>
<dbReference type="EMBL" id="JACEFI010000005">
    <property type="protein sequence ID" value="KAH0598730.1"/>
    <property type="molecule type" value="Genomic_DNA"/>
</dbReference>
<dbReference type="Pfam" id="PF26251">
    <property type="entry name" value="TPR_TRAPPC9-Trs120"/>
    <property type="match status" value="1"/>
</dbReference>
<dbReference type="SUPFAM" id="SSF56322">
    <property type="entry name" value="ADC synthase"/>
    <property type="match status" value="1"/>
</dbReference>
<evidence type="ECO:0000259" key="15">
    <source>
        <dbReference type="Pfam" id="PF26254"/>
    </source>
</evidence>
<feature type="compositionally biased region" description="Low complexity" evidence="9">
    <location>
        <begin position="175"/>
        <end position="191"/>
    </location>
</feature>
<dbReference type="Pfam" id="PF00117">
    <property type="entry name" value="GATase"/>
    <property type="match status" value="1"/>
</dbReference>
<evidence type="ECO:0000259" key="10">
    <source>
        <dbReference type="Pfam" id="PF00117"/>
    </source>
</evidence>
<accession>A0A9P8MEB0</accession>
<keyword evidence="6" id="KW-0333">Golgi apparatus</keyword>
<comment type="subcellular location">
    <subcellularLocation>
        <location evidence="2">Golgi apparatus</location>
    </subcellularLocation>
</comment>
<protein>
    <recommendedName>
        <fullName evidence="8">p-aminobenzoic acid synthase</fullName>
    </recommendedName>
    <alternativeName>
        <fullName evidence="7">Para-aminobenzoate synthase</fullName>
    </alternativeName>
</protein>
<evidence type="ECO:0000256" key="1">
    <source>
        <dbReference type="ARBA" id="ARBA00001000"/>
    </source>
</evidence>
<feature type="compositionally biased region" description="Polar residues" evidence="9">
    <location>
        <begin position="2332"/>
        <end position="2342"/>
    </location>
</feature>
<dbReference type="InterPro" id="IPR006805">
    <property type="entry name" value="Anth_synth_I_N"/>
</dbReference>
<feature type="region of interest" description="Disordered" evidence="9">
    <location>
        <begin position="160"/>
        <end position="281"/>
    </location>
</feature>
<evidence type="ECO:0000256" key="9">
    <source>
        <dbReference type="SAM" id="MobiDB-lite"/>
    </source>
</evidence>
<dbReference type="InterPro" id="IPR010117">
    <property type="entry name" value="PabB_fungal"/>
</dbReference>
<evidence type="ECO:0000256" key="2">
    <source>
        <dbReference type="ARBA" id="ARBA00004555"/>
    </source>
</evidence>
<keyword evidence="4" id="KW-0289">Folate biosynthesis</keyword>
<dbReference type="GO" id="GO:0046656">
    <property type="term" value="P:folic acid biosynthetic process"/>
    <property type="evidence" value="ECO:0007669"/>
    <property type="project" value="UniProtKB-KW"/>
</dbReference>
<evidence type="ECO:0000259" key="14">
    <source>
        <dbReference type="Pfam" id="PF26251"/>
    </source>
</evidence>
<feature type="region of interest" description="Disordered" evidence="9">
    <location>
        <begin position="2318"/>
        <end position="2342"/>
    </location>
</feature>
<dbReference type="Pfam" id="PF26254">
    <property type="entry name" value="Ig_TRAPPC9-Trs120_1st"/>
    <property type="match status" value="1"/>
</dbReference>
<dbReference type="PANTHER" id="PTHR21512">
    <property type="entry name" value="TRAFFICKING PROTEIN PARTICLE COMPLEX SUBUNIT 9"/>
    <property type="match status" value="1"/>
</dbReference>
<feature type="compositionally biased region" description="Polar residues" evidence="9">
    <location>
        <begin position="193"/>
        <end position="212"/>
    </location>
</feature>
<feature type="domain" description="Chorismate-utilising enzyme C-terminal" evidence="11">
    <location>
        <begin position="2353"/>
        <end position="2601"/>
    </location>
</feature>
<dbReference type="GO" id="GO:0008318">
    <property type="term" value="F:protein prenyltransferase activity"/>
    <property type="evidence" value="ECO:0007669"/>
    <property type="project" value="InterPro"/>
</dbReference>
<dbReference type="InterPro" id="IPR058564">
    <property type="entry name" value="TPR_TRAPPC9_Trs120"/>
</dbReference>
<dbReference type="Pfam" id="PF26280">
    <property type="entry name" value="Ig_TRAPPC9-Trs120_2nd"/>
    <property type="match status" value="1"/>
</dbReference>
<dbReference type="InterPro" id="IPR005801">
    <property type="entry name" value="ADC_synthase"/>
</dbReference>
<evidence type="ECO:0000256" key="8">
    <source>
        <dbReference type="ARBA" id="ARBA00031904"/>
    </source>
</evidence>
<dbReference type="Pfam" id="PF01239">
    <property type="entry name" value="PPTA"/>
    <property type="match status" value="5"/>
</dbReference>
<keyword evidence="19" id="KW-1185">Reference proteome</keyword>
<comment type="pathway">
    <text evidence="3">Cofactor biosynthesis; tetrahydrofolate biosynthesis; 4-aminobenzoate from chorismate: step 1/2.</text>
</comment>
<dbReference type="Pfam" id="PF04715">
    <property type="entry name" value="Anth_synt_I_N"/>
    <property type="match status" value="1"/>
</dbReference>
<dbReference type="InterPro" id="IPR002088">
    <property type="entry name" value="Prenyl_trans_a"/>
</dbReference>
<evidence type="ECO:0000256" key="3">
    <source>
        <dbReference type="ARBA" id="ARBA00005009"/>
    </source>
</evidence>
<evidence type="ECO:0000259" key="17">
    <source>
        <dbReference type="Pfam" id="PF26283"/>
    </source>
</evidence>
<evidence type="ECO:0000256" key="6">
    <source>
        <dbReference type="ARBA" id="ARBA00023034"/>
    </source>
</evidence>
<sequence length="2613" mass="289423">MLYDLITHVPPVSHLALSPFDLYREPLVLIALADGEELQDKTFSKRYSANRAATTVERNVHALYQELEELRDNYPKVLVHQVVIFDYISPEGVDVHTPEEILFVPPKDKRKRTTIKTVMCDISSLVLAEMTTLAKSFEAMSTIESPGLYSAKTMNGNAWGGNGDGSPASLSRRNSQFSLPQQLSRSSSASSVADRTQTRLSMPPTTSRSPSNAAGRPSTPPRSGLSTTPMSPNGGQSGSSTGPSSPDQKPQRSDVNGSRDLSRDRVSVQGFGPGGANDRWRLRGKGRTSVLIGSMYLQAGRWGDSLRELSEGATAARSLNDHIWHGKALELIVMNLVLLGWSKLEFQVPTVCLPSHERSTSISGVLKSEADSANHSQPKHIRHLQNLLPELLDRILGLFSRISSENLPPLPLAETTIRFCKLQSAIHFSGGMLDQKAFSAIVTGELPTQTLTTSPRFTVTPSRQQIVNMLFKAFPSSGTELLTTADRTSILSGIANVLGVLGYHRKKAMVIRELVSVLIAGLVEARTRGAAEAGIHPAAGLVSLVPGSDRTSAAGVALDLGEGDIEHGIEPFLELLCRSYGVVGFDMRKKRDGADDSDSATVARALIQSSTRFFGFTEIKLNILRACINFSEALPDFDGVLKFSSDLMRTAGSGIAPGPKREDAAPHIHKDEQVRLVTNIVRTASLTERIGLGSLAAEYWDEFLVRGIALEPLPNTRTPIPHAKSVLPGANASRASQDVNPFIYNPFLKEPDEVAAENLVAGELATFKVTLQNTYDVEVDIESMRLDTEGVDFEPVPENVILGPYRTQLVRLKGRPKASGSIKITGAVVKIRGCRERRFPIFARHWTPSRAEKIKSRGPPTLEGGSRTAPVKPEMKVLNLNVVQPQPLVVVKSTSLAQSSVMILEGERQVFTVTMQNTSTTTPVDFLLFSFKDSTQGPLQAALENREATPAELYEYELVLMKKQALRLPRNNQNRYIPPGGEATFEFEILGKPGLTHAAIQADYTCLGVPRDEVTEQFYTRQVLLDLTVTVNASVELSRIDAVSVQGQVPPALLKRVGGDERTASPDKYFLLAVDLRNAWPSQMSVQLEGEDGMMVGDSILPGKTSRVVIPMKRVYLEDPHGSVPSLNPSRNRQFVVSTSKISPDMERANREAFWYREKLLENLKATWQTTSVPKRNGVVELRNIRLTPRMIEAIKFDEVDIAVSIDGAPDNVAYVDEFMQMRVQIANRTAKPILPLIRLMPALCHRPLNVALDYTRKFAWNGALQQQLPELKGHQVTEFVIGVTALCRGEFELAASVEEAQVLDAGLKEGRDLGHRRSDTQKLMDAALGVKERRVCVLQYLQQPTRTFRVRTEEQRLQDLEKIRKYRALEDEVRAKAASAAYTPELFQLTSKLLSINPEYYTIWNIRRRCLLSSLLSPATSHQPPDTRDSAPDDVEQQASSDRDVLQSELSFTIPLLMQSPKCYWIWNFRQWTLSQAIMRLPAPAARQIWQTELGLTSKMLDKDQRNFHAWSYRRLVVGRLESPELQGRSMAEDEFSYTTRVIHRDLSNFSAWHNRSQLMARLLEERGAGAQQRAALLAEELHLVREALNVGPEDQSLWYYHRFLVAQIVDRGGVGGTFVPDLTVDEKAAYLGREIDEIKELLEDYDDIKWIYESLLEYTLALGRLDQGRGRAGDLRGWLAKLRVLDPMRIGRWDDIERQASVATIAIGSCNPQGGTDAAVASDITEGAMGVISSTPTAEQVPAHGVDKTSGAGRRILFLDAYDSFTNNIVSLVKDALGSNTTVHVLHMDLRTIDSDSTPPWTRQQFLDRLSDFDAVVCGPGPGSPLHDADVGAFKLLWDLPREQSVPVLGICLGFQSLVEHFGGGIRRLRRGLHGMVREIDHVQVPPTDIFDRVPRFKATLYHSLCADIGQDEVPEQDWPTARWLPSRRAPELQPLAWILEDYDGENRHDPERILMAVRHTTRPLWGVQYHPESVCTDAAAKGVIRNWFRQALKWNEAARREVPRNPSVGYVDSLNPSNHSLPGLDSGRKLSAFPWWNDLQSDLARRGIRPGYACRQIKLPGGVDTADIAEVLGLGYKDTIILDSSSTVNGDPLARSSVIALGVDEALRLEYHVGDSYLVLRQPAASGRPEKSQRIYLGEDVDPWSPWHVMSEYWRWRKVPEDGHTPTFKGGFMGFVTYEMGLSTLSPGSVSKARGHHRPDLCMAWVSKSVVLDHQAGVAYVQALTSEDCDGLWIDDVVQAIETSPAWQHPGRGRRPEAKSRLSNEALLDHVRRGGGRLHVSVPDSNGYESDVSKCQDYIRDGESYELCLTAQTTMTRPHGNDQPHHTRTSPTPREQSPSKLMAADEACRHGTPWQIYRALRARQPAPFGSFTRLGGATIISSSPERFLMHDPKGLCSMRPMKGTVRKSSAVSTLAQAEEILHVPKEEAENLMIVDLVRHDLYGVCGAQSVTVPDLLRVEEYASVFQMVTAVNGQLPAEKLEAGTDPTRSEFPFTGMDVLASCLPPGSMTGAPKKRSCEILQTIEPTERSVYSGVIGYLDVQGKGDWSVTIRTMFRWDDEQAPAQAGELEPREVWRIGAGGAVTTLSTPEGEREEMFTKLCGPLGTFSDVA</sequence>
<feature type="compositionally biased region" description="Low complexity" evidence="9">
    <location>
        <begin position="231"/>
        <end position="246"/>
    </location>
</feature>
<dbReference type="GO" id="GO:0046820">
    <property type="term" value="F:4-amino-4-deoxychorismate synthase activity"/>
    <property type="evidence" value="ECO:0007669"/>
    <property type="project" value="UniProtKB-EC"/>
</dbReference>
<feature type="domain" description="Trs120/TRAPPC9 third Ig-like" evidence="16">
    <location>
        <begin position="1035"/>
        <end position="1196"/>
    </location>
</feature>
<dbReference type="InterPro" id="IPR013935">
    <property type="entry name" value="Trs120_TRAPPC9"/>
</dbReference>
<comment type="catalytic activity">
    <reaction evidence="1">
        <text>chorismate + L-glutamine = 4-amino-4-deoxychorismate + L-glutamate</text>
        <dbReference type="Rhea" id="RHEA:11672"/>
        <dbReference type="ChEBI" id="CHEBI:29748"/>
        <dbReference type="ChEBI" id="CHEBI:29985"/>
        <dbReference type="ChEBI" id="CHEBI:58359"/>
        <dbReference type="ChEBI" id="CHEBI:58406"/>
        <dbReference type="EC" id="2.6.1.85"/>
    </reaction>
</comment>
<organism evidence="18 19">
    <name type="scientific">Metarhizium humberi</name>
    <dbReference type="NCBI Taxonomy" id="2596975"/>
    <lineage>
        <taxon>Eukaryota</taxon>
        <taxon>Fungi</taxon>
        <taxon>Dikarya</taxon>
        <taxon>Ascomycota</taxon>
        <taxon>Pezizomycotina</taxon>
        <taxon>Sordariomycetes</taxon>
        <taxon>Hypocreomycetidae</taxon>
        <taxon>Hypocreales</taxon>
        <taxon>Clavicipitaceae</taxon>
        <taxon>Metarhizium</taxon>
    </lineage>
</organism>
<evidence type="ECO:0000256" key="7">
    <source>
        <dbReference type="ARBA" id="ARBA00031329"/>
    </source>
</evidence>
<proteinExistence type="predicted"/>
<dbReference type="InterPro" id="IPR058568">
    <property type="entry name" value="Ig_TRAPPC9_Trs120_4th"/>
</dbReference>
<dbReference type="Gene3D" id="1.25.40.120">
    <property type="entry name" value="Protein prenylyltransferase"/>
    <property type="match status" value="1"/>
</dbReference>
<name>A0A9P8MEB0_9HYPO</name>
<evidence type="ECO:0000259" key="13">
    <source>
        <dbReference type="Pfam" id="PF08626"/>
    </source>
</evidence>
<feature type="domain" description="Trs120/TRAPPC9 TPR region" evidence="14">
    <location>
        <begin position="384"/>
        <end position="691"/>
    </location>
</feature>
<dbReference type="SUPFAM" id="SSF52317">
    <property type="entry name" value="Class I glutamine amidotransferase-like"/>
    <property type="match status" value="1"/>
</dbReference>
<dbReference type="SUPFAM" id="SSF48439">
    <property type="entry name" value="Protein prenylyltransferase"/>
    <property type="match status" value="1"/>
</dbReference>
<evidence type="ECO:0000256" key="5">
    <source>
        <dbReference type="ARBA" id="ARBA00022962"/>
    </source>
</evidence>
<feature type="domain" description="Anthranilate synthase component I N-terminal" evidence="12">
    <location>
        <begin position="2081"/>
        <end position="2222"/>
    </location>
</feature>
<feature type="domain" description="Trs120/TRAPPC9 first Ig-like" evidence="15">
    <location>
        <begin position="705"/>
        <end position="883"/>
    </location>
</feature>
<dbReference type="Pfam" id="PF00425">
    <property type="entry name" value="Chorismate_bind"/>
    <property type="match status" value="1"/>
</dbReference>
<keyword evidence="5" id="KW-0315">Glutamine amidotransferase</keyword>
<dbReference type="Pfam" id="PF26283">
    <property type="entry name" value="Ig_TRAPPC9-Trs120_4th"/>
    <property type="match status" value="1"/>
</dbReference>
<evidence type="ECO:0000256" key="4">
    <source>
        <dbReference type="ARBA" id="ARBA00022909"/>
    </source>
</evidence>
<dbReference type="Pfam" id="PF08626">
    <property type="entry name" value="TRAPPC9-Trs120"/>
    <property type="match status" value="1"/>
</dbReference>
<feature type="region of interest" description="Disordered" evidence="9">
    <location>
        <begin position="1422"/>
        <end position="1441"/>
    </location>
</feature>
<dbReference type="Gene3D" id="3.40.50.880">
    <property type="match status" value="1"/>
</dbReference>
<dbReference type="InterPro" id="IPR058567">
    <property type="entry name" value="Ig_TRAPPC9_Trs120_3rd"/>
</dbReference>
<dbReference type="GO" id="GO:0005802">
    <property type="term" value="C:trans-Golgi network"/>
    <property type="evidence" value="ECO:0007669"/>
    <property type="project" value="TreeGrafter"/>
</dbReference>
<evidence type="ECO:0000259" key="12">
    <source>
        <dbReference type="Pfam" id="PF04715"/>
    </source>
</evidence>
<dbReference type="InterPro" id="IPR058563">
    <property type="entry name" value="Trs120_TRAPPC9_N"/>
</dbReference>
<dbReference type="PANTHER" id="PTHR21512:SF5">
    <property type="entry name" value="TRAFFICKING PROTEIN PARTICLE COMPLEX SUBUNIT 9"/>
    <property type="match status" value="1"/>
</dbReference>
<dbReference type="Pfam" id="PF26282">
    <property type="entry name" value="Ig_TRAPPC9-Trs120_3rd"/>
    <property type="match status" value="1"/>
</dbReference>
<dbReference type="InterPro" id="IPR029062">
    <property type="entry name" value="Class_I_gatase-like"/>
</dbReference>
<dbReference type="InterPro" id="IPR015890">
    <property type="entry name" value="Chorismate_C"/>
</dbReference>
<dbReference type="Gene3D" id="3.60.120.10">
    <property type="entry name" value="Anthranilate synthase"/>
    <property type="match status" value="1"/>
</dbReference>
<dbReference type="InterPro" id="IPR006221">
    <property type="entry name" value="TrpG/PapA_dom"/>
</dbReference>